<name>A0A1M6TL79_9FIRM</name>
<keyword evidence="2" id="KW-1185">Reference proteome</keyword>
<dbReference type="AlphaFoldDB" id="A0A1M6TL79"/>
<dbReference type="EMBL" id="FRAJ01000029">
    <property type="protein sequence ID" value="SHK57822.1"/>
    <property type="molecule type" value="Genomic_DNA"/>
</dbReference>
<sequence>MAGYSKIYFIGGKGGFLGADGINPIALQIWQGEGNRQWLEAHYFDNKLSPIGNINTIIPEGPDHPNALIDACIAFAPKLFKGCKSLPKVAEKLQNETRLDFDIRRDDILKEWEQLREEAREIYENLVIYVAELKPLIK</sequence>
<gene>
    <name evidence="1" type="ORF">SAMN02745883_02384</name>
</gene>
<evidence type="ECO:0000313" key="2">
    <source>
        <dbReference type="Proteomes" id="UP000184082"/>
    </source>
</evidence>
<dbReference type="Proteomes" id="UP000184082">
    <property type="component" value="Unassembled WGS sequence"/>
</dbReference>
<reference evidence="1 2" key="1">
    <citation type="submission" date="2016-11" db="EMBL/GenBank/DDBJ databases">
        <authorList>
            <person name="Jaros S."/>
            <person name="Januszkiewicz K."/>
            <person name="Wedrychowicz H."/>
        </authorList>
    </citation>
    <scope>NUCLEOTIDE SEQUENCE [LARGE SCALE GENOMIC DNA]</scope>
    <source>
        <strain evidence="1 2">DSM 14501</strain>
    </source>
</reference>
<organism evidence="1 2">
    <name type="scientific">Caminicella sporogenes DSM 14501</name>
    <dbReference type="NCBI Taxonomy" id="1121266"/>
    <lineage>
        <taxon>Bacteria</taxon>
        <taxon>Bacillati</taxon>
        <taxon>Bacillota</taxon>
        <taxon>Clostridia</taxon>
        <taxon>Peptostreptococcales</taxon>
        <taxon>Caminicellaceae</taxon>
        <taxon>Caminicella</taxon>
    </lineage>
</organism>
<dbReference type="RefSeq" id="WP_072968792.1">
    <property type="nucleotide sequence ID" value="NZ_FRAJ01000029.1"/>
</dbReference>
<dbReference type="STRING" id="1121266.SAMN02745883_02384"/>
<evidence type="ECO:0000313" key="1">
    <source>
        <dbReference type="EMBL" id="SHK57822.1"/>
    </source>
</evidence>
<protein>
    <submittedName>
        <fullName evidence="1">Uncharacterized protein</fullName>
    </submittedName>
</protein>
<accession>A0A1M6TL79</accession>
<proteinExistence type="predicted"/>